<feature type="non-terminal residue" evidence="3">
    <location>
        <position position="872"/>
    </location>
</feature>
<dbReference type="OrthoDB" id="381190at2759"/>
<dbReference type="GO" id="GO:0016242">
    <property type="term" value="P:negative regulation of macroautophagy"/>
    <property type="evidence" value="ECO:0007669"/>
    <property type="project" value="TreeGrafter"/>
</dbReference>
<dbReference type="Pfam" id="PF11865">
    <property type="entry name" value="mTOR_dom"/>
    <property type="match status" value="1"/>
</dbReference>
<dbReference type="Pfam" id="PF02259">
    <property type="entry name" value="FAT"/>
    <property type="match status" value="1"/>
</dbReference>
<dbReference type="PANTHER" id="PTHR11139:SF9">
    <property type="entry name" value="SERINE_THREONINE-PROTEIN KINASE MTOR"/>
    <property type="match status" value="1"/>
</dbReference>
<evidence type="ECO:0000313" key="3">
    <source>
        <dbReference type="EMBL" id="KAJ1726002.1"/>
    </source>
</evidence>
<dbReference type="InterPro" id="IPR011989">
    <property type="entry name" value="ARM-like"/>
</dbReference>
<accession>A0A9W7Y6N0</accession>
<dbReference type="EMBL" id="JANBOI010001843">
    <property type="protein sequence ID" value="KAJ1726002.1"/>
    <property type="molecule type" value="Genomic_DNA"/>
</dbReference>
<dbReference type="GO" id="GO:0004674">
    <property type="term" value="F:protein serine/threonine kinase activity"/>
    <property type="evidence" value="ECO:0007669"/>
    <property type="project" value="UniProtKB-EC"/>
</dbReference>
<gene>
    <name evidence="3" type="primary">TOR1_2</name>
    <name evidence="3" type="ORF">LPJ61_005490</name>
</gene>
<sequence>RNRQRQGRVQPNVMAAFNSEWLAHVLVGNFPPDTCGVAFSNDEYYTQVAVSALVSILSNISDVAPHQEAAQALTNMFAPLKAKAAPYIECSLEAILGAMKFAPDSDTYVIFYIKRLHNLVETVHRMIRPHLSSLIKLFSADALGSIQQQNESIDLLKALAEALVGDFGPHIAIVLPYLIAVIDRDASDARAPTENALSAIQVLSPSLEGYLFLVMPRLIALLDTAMNPRKSVEAALECIAALATAVNCSSFVSRIVLTLVRLLQSTSTPELQGAVVDVLCTLMEQLQDELTLFMPTIDAVIQKHRGASTARYERNVRMLFSGRLIPQERPRPVPQALSEAMQEASAPAHGPDSTTRQDIDVMQLRRAWSAKHHATQDGWIRWLREFTCELLQQSPSNSLRACSSLARGHSRLASTLFNAAFVSCWTMLPGQYQQEIIASLQSVASNRDVPADILQAILGLAEYMERDGKQIPIDLKLLGDYAHRCHALANELHYREAEWTLEKNYETIKMLIELNQNQNLHDSAIGMLDYVRKKKEDIQVSVDWYTRLQQWDKALVIYRRQETEGDLSRENTMGQVRCLFEMSDWAALVPLYERIWSGSDQQLQTASASIGVSMAWATGDIDRMEVYLSALPSSSEDKPFCSALLAVYCNNFGEAAQYIEEARQAIDLDLSAQINESGSRGYSQMLQCQMLTELEEIITYKTSKRGSERQINIVSTWRKRLSGIQQDVSTWQWLLRLRSMVLRPILDLDAWIKYVNMSRRSGQLRIARDAITQLLDDEAHYMEEVNRNEAGDVPPKIRAQAYEYAWLSAQVARQQQMSSGSVAGLLPTGPSASWEGRMRRFSSAGGASTNASLDMAIQLSQQPALVYTYLKY</sequence>
<keyword evidence="3" id="KW-0418">Kinase</keyword>
<feature type="domain" description="FAT" evidence="2">
    <location>
        <begin position="477"/>
        <end position="872"/>
    </location>
</feature>
<dbReference type="GO" id="GO:0031931">
    <property type="term" value="C:TORC1 complex"/>
    <property type="evidence" value="ECO:0007669"/>
    <property type="project" value="TreeGrafter"/>
</dbReference>
<keyword evidence="3" id="KW-0808">Transferase</keyword>
<dbReference type="GO" id="GO:0005634">
    <property type="term" value="C:nucleus"/>
    <property type="evidence" value="ECO:0007669"/>
    <property type="project" value="TreeGrafter"/>
</dbReference>
<keyword evidence="4" id="KW-1185">Reference proteome</keyword>
<dbReference type="GO" id="GO:0031929">
    <property type="term" value="P:TOR signaling"/>
    <property type="evidence" value="ECO:0007669"/>
    <property type="project" value="TreeGrafter"/>
</dbReference>
<dbReference type="EC" id="2.7.11.1" evidence="3"/>
<evidence type="ECO:0000313" key="4">
    <source>
        <dbReference type="Proteomes" id="UP001143981"/>
    </source>
</evidence>
<evidence type="ECO:0000259" key="2">
    <source>
        <dbReference type="PROSITE" id="PS51189"/>
    </source>
</evidence>
<dbReference type="InterPro" id="IPR014009">
    <property type="entry name" value="PIK_FAT"/>
</dbReference>
<feature type="region of interest" description="Disordered" evidence="1">
    <location>
        <begin position="329"/>
        <end position="355"/>
    </location>
</feature>
<dbReference type="SUPFAM" id="SSF48371">
    <property type="entry name" value="ARM repeat"/>
    <property type="match status" value="1"/>
</dbReference>
<proteinExistence type="predicted"/>
<reference evidence="3" key="1">
    <citation type="submission" date="2022-07" db="EMBL/GenBank/DDBJ databases">
        <title>Phylogenomic reconstructions and comparative analyses of Kickxellomycotina fungi.</title>
        <authorList>
            <person name="Reynolds N.K."/>
            <person name="Stajich J.E."/>
            <person name="Barry K."/>
            <person name="Grigoriev I.V."/>
            <person name="Crous P."/>
            <person name="Smith M.E."/>
        </authorList>
    </citation>
    <scope>NUCLEOTIDE SEQUENCE</scope>
    <source>
        <strain evidence="3">BCRC 34381</strain>
    </source>
</reference>
<dbReference type="PROSITE" id="PS51189">
    <property type="entry name" value="FAT"/>
    <property type="match status" value="1"/>
</dbReference>
<organism evidence="3 4">
    <name type="scientific">Coemansia biformis</name>
    <dbReference type="NCBI Taxonomy" id="1286918"/>
    <lineage>
        <taxon>Eukaryota</taxon>
        <taxon>Fungi</taxon>
        <taxon>Fungi incertae sedis</taxon>
        <taxon>Zoopagomycota</taxon>
        <taxon>Kickxellomycotina</taxon>
        <taxon>Kickxellomycetes</taxon>
        <taxon>Kickxellales</taxon>
        <taxon>Kickxellaceae</taxon>
        <taxon>Coemansia</taxon>
    </lineage>
</organism>
<dbReference type="AlphaFoldDB" id="A0A9W7Y6N0"/>
<comment type="caution">
    <text evidence="3">The sequence shown here is derived from an EMBL/GenBank/DDBJ whole genome shotgun (WGS) entry which is preliminary data.</text>
</comment>
<name>A0A9W7Y6N0_9FUNG</name>
<dbReference type="InterPro" id="IPR050517">
    <property type="entry name" value="DDR_Repair_Kinase"/>
</dbReference>
<dbReference type="GO" id="GO:0031932">
    <property type="term" value="C:TORC2 complex"/>
    <property type="evidence" value="ECO:0007669"/>
    <property type="project" value="TreeGrafter"/>
</dbReference>
<feature type="non-terminal residue" evidence="3">
    <location>
        <position position="1"/>
    </location>
</feature>
<dbReference type="InterPro" id="IPR003151">
    <property type="entry name" value="PIK-rel_kinase_FAT"/>
</dbReference>
<dbReference type="PANTHER" id="PTHR11139">
    <property type="entry name" value="ATAXIA TELANGIECTASIA MUTATED ATM -RELATED"/>
    <property type="match status" value="1"/>
</dbReference>
<dbReference type="InterPro" id="IPR024585">
    <property type="entry name" value="mTOR_dom"/>
</dbReference>
<protein>
    <submittedName>
        <fullName evidence="3">Phosphatidylinositol kinase- protein kinase tor1</fullName>
        <ecNumber evidence="3">2.7.11.1</ecNumber>
    </submittedName>
</protein>
<dbReference type="Proteomes" id="UP001143981">
    <property type="component" value="Unassembled WGS sequence"/>
</dbReference>
<dbReference type="InterPro" id="IPR016024">
    <property type="entry name" value="ARM-type_fold"/>
</dbReference>
<dbReference type="Gene3D" id="1.25.10.10">
    <property type="entry name" value="Leucine-rich Repeat Variant"/>
    <property type="match status" value="1"/>
</dbReference>
<dbReference type="GO" id="GO:0005737">
    <property type="term" value="C:cytoplasm"/>
    <property type="evidence" value="ECO:0007669"/>
    <property type="project" value="TreeGrafter"/>
</dbReference>
<evidence type="ECO:0000256" key="1">
    <source>
        <dbReference type="SAM" id="MobiDB-lite"/>
    </source>
</evidence>